<dbReference type="GeneID" id="27356639"/>
<reference evidence="1 2" key="1">
    <citation type="submission" date="2015-01" db="EMBL/GenBank/DDBJ databases">
        <title>The Genome Sequence of Exophiala oligosperma CBS72588.</title>
        <authorList>
            <consortium name="The Broad Institute Genomics Platform"/>
            <person name="Cuomo C."/>
            <person name="de Hoog S."/>
            <person name="Gorbushina A."/>
            <person name="Stielow B."/>
            <person name="Teixiera M."/>
            <person name="Abouelleil A."/>
            <person name="Chapman S.B."/>
            <person name="Priest M."/>
            <person name="Young S.K."/>
            <person name="Wortman J."/>
            <person name="Nusbaum C."/>
            <person name="Birren B."/>
        </authorList>
    </citation>
    <scope>NUCLEOTIDE SEQUENCE [LARGE SCALE GENOMIC DNA]</scope>
    <source>
        <strain evidence="1 2">CBS 72588</strain>
    </source>
</reference>
<dbReference type="Pfam" id="PF11905">
    <property type="entry name" value="DUF3425"/>
    <property type="match status" value="1"/>
</dbReference>
<sequence length="499" mass="55944">MPFPLFLDIDDSRLVGLHSRPGESVSALLEQKNLQWDFDESPLAVQLTDAKEALCSHHHTATDTPPGRGYTVFRITSISKTFTVYALPLQSIHPDSVVTEHLPELSTHQNAPAVNLLDVTVQMLASRLNRIARDTDGSCFCSGGCPCRACSRAGLECVYGVSLDKRRKIHLERAHTESALQKELLNRLFDLIRDGDDHIRNRLKDDVHIQTLSQRLGFRIMEDPGDSLDQVEEIRSWPSSQSWENILGFDSGASSGQFDLAGLSRTTTPSPVDFDPRDQYRILGSKHHDIPAVKSVGIFGQPSGEVAQQLHHPTASHLPLNLHVPQYLIQPALFEEERCPLAAVYTDFRDYGRRRLAEGHSAEVVLGSPQVDLSVFFGGCKLEDRHTPNTWACQYMSLLKDLDIYVSLACVFTYSRFMRWAIAPSEETYALLPEAMRPTPLQRLVPHHPGVDLPIFPEMRDGLIHDMRDYIVALQTFGCSVNWPYVTIFASISQVHDSS</sequence>
<dbReference type="VEuPathDB" id="FungiDB:PV06_04565"/>
<dbReference type="InterPro" id="IPR021833">
    <property type="entry name" value="DUF3425"/>
</dbReference>
<dbReference type="STRING" id="215243.A0A0D2AUL4"/>
<evidence type="ECO:0008006" key="3">
    <source>
        <dbReference type="Google" id="ProtNLM"/>
    </source>
</evidence>
<dbReference type="EMBL" id="KN847335">
    <property type="protein sequence ID" value="KIW43466.1"/>
    <property type="molecule type" value="Genomic_DNA"/>
</dbReference>
<evidence type="ECO:0000313" key="2">
    <source>
        <dbReference type="Proteomes" id="UP000053342"/>
    </source>
</evidence>
<dbReference type="RefSeq" id="XP_016263682.1">
    <property type="nucleotide sequence ID" value="XM_016405476.1"/>
</dbReference>
<keyword evidence="2" id="KW-1185">Reference proteome</keyword>
<accession>A0A0D2AUL4</accession>
<proteinExistence type="predicted"/>
<gene>
    <name evidence="1" type="ORF">PV06_04565</name>
</gene>
<dbReference type="OrthoDB" id="4161589at2759"/>
<dbReference type="Proteomes" id="UP000053342">
    <property type="component" value="Unassembled WGS sequence"/>
</dbReference>
<organism evidence="1 2">
    <name type="scientific">Exophiala oligosperma</name>
    <dbReference type="NCBI Taxonomy" id="215243"/>
    <lineage>
        <taxon>Eukaryota</taxon>
        <taxon>Fungi</taxon>
        <taxon>Dikarya</taxon>
        <taxon>Ascomycota</taxon>
        <taxon>Pezizomycotina</taxon>
        <taxon>Eurotiomycetes</taxon>
        <taxon>Chaetothyriomycetidae</taxon>
        <taxon>Chaetothyriales</taxon>
        <taxon>Herpotrichiellaceae</taxon>
        <taxon>Exophiala</taxon>
    </lineage>
</organism>
<dbReference type="HOGENOM" id="CLU_015937_0_0_1"/>
<dbReference type="PANTHER" id="PTHR37012">
    <property type="entry name" value="B-ZIP TRANSCRIPTION FACTOR (EUROFUNG)-RELATED"/>
    <property type="match status" value="1"/>
</dbReference>
<evidence type="ECO:0000313" key="1">
    <source>
        <dbReference type="EMBL" id="KIW43466.1"/>
    </source>
</evidence>
<dbReference type="AlphaFoldDB" id="A0A0D2AUL4"/>
<name>A0A0D2AUL4_9EURO</name>
<protein>
    <recommendedName>
        <fullName evidence="3">Beta-lactamase-related domain-containing protein</fullName>
    </recommendedName>
</protein>
<dbReference type="PANTHER" id="PTHR37012:SF2">
    <property type="entry name" value="BZIP DOMAIN-CONTAINING PROTEIN-RELATED"/>
    <property type="match status" value="1"/>
</dbReference>